<dbReference type="GO" id="GO:0071230">
    <property type="term" value="P:cellular response to amino acid stimulus"/>
    <property type="evidence" value="ECO:0007669"/>
    <property type="project" value="InterPro"/>
</dbReference>
<dbReference type="GeneID" id="4620747"/>
<dbReference type="GO" id="GO:0043410">
    <property type="term" value="P:positive regulation of MAPK cascade"/>
    <property type="evidence" value="ECO:0007669"/>
    <property type="project" value="InterPro"/>
</dbReference>
<dbReference type="OrthoDB" id="4067878at2759"/>
<dbReference type="GO" id="GO:0032008">
    <property type="term" value="P:positive regulation of TOR signaling"/>
    <property type="evidence" value="ECO:0007669"/>
    <property type="project" value="InterPro"/>
</dbReference>
<dbReference type="Proteomes" id="UP000000591">
    <property type="component" value="Chromosome V"/>
</dbReference>
<dbReference type="GO" id="GO:0045121">
    <property type="term" value="C:membrane raft"/>
    <property type="evidence" value="ECO:0007669"/>
    <property type="project" value="InterPro"/>
</dbReference>
<dbReference type="SMART" id="SM01262">
    <property type="entry name" value="LAMTOR"/>
    <property type="match status" value="1"/>
</dbReference>
<dbReference type="GO" id="GO:0001919">
    <property type="term" value="P:regulation of receptor recycling"/>
    <property type="evidence" value="ECO:0007669"/>
    <property type="project" value="InterPro"/>
</dbReference>
<dbReference type="AlphaFoldDB" id="Q758P3"/>
<keyword evidence="4" id="KW-0564">Palmitate</keyword>
<comment type="subcellular location">
    <subcellularLocation>
        <location evidence="1">Endomembrane system</location>
    </subcellularLocation>
</comment>
<dbReference type="OMA" id="CCKEREP"/>
<keyword evidence="3" id="KW-0472">Membrane</keyword>
<name>Q758P3_EREGS</name>
<dbReference type="STRING" id="284811.Q758P3"/>
<dbReference type="KEGG" id="ago:AGOS_AEL290C"/>
<keyword evidence="7" id="KW-1185">Reference proteome</keyword>
<evidence type="ECO:0000313" key="6">
    <source>
        <dbReference type="EMBL" id="AAS52394.2"/>
    </source>
</evidence>
<dbReference type="Pfam" id="PF15454">
    <property type="entry name" value="LAMTOR"/>
    <property type="match status" value="1"/>
</dbReference>
<dbReference type="HOGENOM" id="CLU_136947_0_0_1"/>
<reference evidence="7" key="2">
    <citation type="journal article" date="2013" name="G3 (Bethesda)">
        <title>Genomes of Ashbya fungi isolated from insects reveal four mating-type loci, numerous translocations, lack of transposons, and distinct gene duplications.</title>
        <authorList>
            <person name="Dietrich F.S."/>
            <person name="Voegeli S."/>
            <person name="Kuo S."/>
            <person name="Philippsen P."/>
        </authorList>
    </citation>
    <scope>GENOME REANNOTATION</scope>
    <source>
        <strain evidence="7">ATCC 10895 / CBS 109.51 / FGSC 9923 / NRRL Y-1056</strain>
    </source>
</reference>
<reference evidence="6 7" key="1">
    <citation type="journal article" date="2004" name="Science">
        <title>The Ashbya gossypii genome as a tool for mapping the ancient Saccharomyces cerevisiae genome.</title>
        <authorList>
            <person name="Dietrich F.S."/>
            <person name="Voegeli S."/>
            <person name="Brachat S."/>
            <person name="Lerch A."/>
            <person name="Gates K."/>
            <person name="Steiner S."/>
            <person name="Mohr C."/>
            <person name="Pohlmann R."/>
            <person name="Luedi P."/>
            <person name="Choi S."/>
            <person name="Wing R.A."/>
            <person name="Flavier A."/>
            <person name="Gaffney T.D."/>
            <person name="Philippsen P."/>
        </authorList>
    </citation>
    <scope>NUCLEOTIDE SEQUENCE [LARGE SCALE GENOMIC DNA]</scope>
    <source>
        <strain evidence="7">ATCC 10895 / CBS 109.51 / FGSC 9923 / NRRL Y-1056</strain>
    </source>
</reference>
<evidence type="ECO:0000256" key="3">
    <source>
        <dbReference type="ARBA" id="ARBA00023136"/>
    </source>
</evidence>
<protein>
    <submittedName>
        <fullName evidence="6">AEL290Cp</fullName>
    </submittedName>
</protein>
<evidence type="ECO:0000256" key="5">
    <source>
        <dbReference type="ARBA" id="ARBA00023288"/>
    </source>
</evidence>
<dbReference type="InterPro" id="IPR028209">
    <property type="entry name" value="LAMTOR1/MEH1"/>
</dbReference>
<gene>
    <name evidence="6" type="ORF">AGOS_AEL290C</name>
</gene>
<accession>Q758P3</accession>
<evidence type="ECO:0000313" key="7">
    <source>
        <dbReference type="Proteomes" id="UP000000591"/>
    </source>
</evidence>
<evidence type="ECO:0000256" key="2">
    <source>
        <dbReference type="ARBA" id="ARBA00022707"/>
    </source>
</evidence>
<evidence type="ECO:0000256" key="4">
    <source>
        <dbReference type="ARBA" id="ARBA00023139"/>
    </source>
</evidence>
<dbReference type="GO" id="GO:0031902">
    <property type="term" value="C:late endosome membrane"/>
    <property type="evidence" value="ECO:0007669"/>
    <property type="project" value="InterPro"/>
</dbReference>
<keyword evidence="2" id="KW-0519">Myristate</keyword>
<dbReference type="EMBL" id="AE016818">
    <property type="protein sequence ID" value="AAS52394.2"/>
    <property type="molecule type" value="Genomic_DNA"/>
</dbReference>
<dbReference type="GO" id="GO:0071986">
    <property type="term" value="C:Ragulator complex"/>
    <property type="evidence" value="ECO:0007669"/>
    <property type="project" value="InterPro"/>
</dbReference>
<dbReference type="GO" id="GO:0016197">
    <property type="term" value="P:endosomal transport"/>
    <property type="evidence" value="ECO:0007669"/>
    <property type="project" value="InterPro"/>
</dbReference>
<organism evidence="6 7">
    <name type="scientific">Eremothecium gossypii (strain ATCC 10895 / CBS 109.51 / FGSC 9923 / NRRL Y-1056)</name>
    <name type="common">Yeast</name>
    <name type="synonym">Ashbya gossypii</name>
    <dbReference type="NCBI Taxonomy" id="284811"/>
    <lineage>
        <taxon>Eukaryota</taxon>
        <taxon>Fungi</taxon>
        <taxon>Dikarya</taxon>
        <taxon>Ascomycota</taxon>
        <taxon>Saccharomycotina</taxon>
        <taxon>Saccharomycetes</taxon>
        <taxon>Saccharomycetales</taxon>
        <taxon>Saccharomycetaceae</taxon>
        <taxon>Eremothecium</taxon>
    </lineage>
</organism>
<dbReference type="RefSeq" id="NP_984570.2">
    <property type="nucleotide sequence ID" value="NM_209923.2"/>
</dbReference>
<proteinExistence type="predicted"/>
<keyword evidence="5" id="KW-0449">Lipoprotein</keyword>
<dbReference type="eggNOG" id="ENOG502S74H">
    <property type="taxonomic scope" value="Eukaryota"/>
</dbReference>
<sequence length="139" mass="15241">MGIVFSCCSEAQDGEHDPLLDNQVAYGSQGNLDEDRQALELELQQKLLEREQELTVIVNNTNDKLIDISMMSNSGIVIQSHDMDEQDADSMPASVFVALDAARIPPEVKAQLAQLHKGVFHAAGTEVDTKDHEPLVVTL</sequence>
<dbReference type="InParanoid" id="Q758P3"/>
<evidence type="ECO:0000256" key="1">
    <source>
        <dbReference type="ARBA" id="ARBA00004308"/>
    </source>
</evidence>